<evidence type="ECO:0000313" key="7">
    <source>
        <dbReference type="Proteomes" id="UP000422736"/>
    </source>
</evidence>
<dbReference type="Pfam" id="PF02836">
    <property type="entry name" value="Glyco_hydro_2_C"/>
    <property type="match status" value="1"/>
</dbReference>
<dbReference type="PANTHER" id="PTHR46323">
    <property type="entry name" value="BETA-GALACTOSIDASE"/>
    <property type="match status" value="1"/>
</dbReference>
<evidence type="ECO:0000256" key="1">
    <source>
        <dbReference type="ARBA" id="ARBA00001412"/>
    </source>
</evidence>
<dbReference type="InterPro" id="IPR023232">
    <property type="entry name" value="Glyco_hydro_2_AS"/>
</dbReference>
<keyword evidence="4" id="KW-0326">Glycosidase</keyword>
<keyword evidence="7" id="KW-1185">Reference proteome</keyword>
<evidence type="ECO:0000259" key="5">
    <source>
        <dbReference type="Pfam" id="PF02836"/>
    </source>
</evidence>
<dbReference type="Proteomes" id="UP000422736">
    <property type="component" value="Chromosome 3"/>
</dbReference>
<protein>
    <recommendedName>
        <fullName evidence="2">beta-galactosidase</fullName>
        <ecNumber evidence="2">3.2.1.23</ecNumber>
    </recommendedName>
</protein>
<accession>A0ABX6EZX3</accession>
<dbReference type="InterPro" id="IPR006103">
    <property type="entry name" value="Glyco_hydro_2_cat"/>
</dbReference>
<dbReference type="InterPro" id="IPR050347">
    <property type="entry name" value="Bact_Beta-galactosidase"/>
</dbReference>
<gene>
    <name evidence="6" type="primary">LAC4</name>
    <name evidence="6" type="ORF">FIM1_2437</name>
</gene>
<reference evidence="6 7" key="2">
    <citation type="submission" date="2019-11" db="EMBL/GenBank/DDBJ databases">
        <authorList>
            <person name="Lu H."/>
        </authorList>
    </citation>
    <scope>NUCLEOTIDE SEQUENCE [LARGE SCALE GENOMIC DNA]</scope>
    <source>
        <strain evidence="6 7">FIM1</strain>
    </source>
</reference>
<dbReference type="SUPFAM" id="SSF51445">
    <property type="entry name" value="(Trans)glycosidases"/>
    <property type="match status" value="1"/>
</dbReference>
<dbReference type="PROSITE" id="PS00608">
    <property type="entry name" value="GLYCOSYL_HYDROL_F2_2"/>
    <property type="match status" value="1"/>
</dbReference>
<name>A0ABX6EZX3_KLUMA</name>
<keyword evidence="3" id="KW-0378">Hydrolase</keyword>
<comment type="catalytic activity">
    <reaction evidence="1">
        <text>Hydrolysis of terminal non-reducing beta-D-galactose residues in beta-D-galactosides.</text>
        <dbReference type="EC" id="3.2.1.23"/>
    </reaction>
</comment>
<evidence type="ECO:0000256" key="4">
    <source>
        <dbReference type="ARBA" id="ARBA00023295"/>
    </source>
</evidence>
<evidence type="ECO:0000256" key="2">
    <source>
        <dbReference type="ARBA" id="ARBA00012756"/>
    </source>
</evidence>
<proteinExistence type="predicted"/>
<dbReference type="EMBL" id="CP015056">
    <property type="protein sequence ID" value="QGN15743.1"/>
    <property type="molecule type" value="Genomic_DNA"/>
</dbReference>
<dbReference type="Gene3D" id="3.20.20.80">
    <property type="entry name" value="Glycosidases"/>
    <property type="match status" value="1"/>
</dbReference>
<reference evidence="6 7" key="1">
    <citation type="submission" date="2016-03" db="EMBL/GenBank/DDBJ databases">
        <title>How can Kluyveromyces marxianus grow so fast - potential evolutionary course in Saccharomyces Complex revealed by comparative genomics.</title>
        <authorList>
            <person name="Mo W."/>
            <person name="Lu W."/>
            <person name="Yang X."/>
            <person name="Qi J."/>
            <person name="Lv H."/>
        </authorList>
    </citation>
    <scope>NUCLEOTIDE SEQUENCE [LARGE SCALE GENOMIC DNA]</scope>
    <source>
        <strain evidence="6 7">FIM1</strain>
    </source>
</reference>
<evidence type="ECO:0000256" key="3">
    <source>
        <dbReference type="ARBA" id="ARBA00022801"/>
    </source>
</evidence>
<sequence>MKKFNINAIDKLGFWVIDEADLETHGVQEPFNRHTNLEAEYPDAKNKLYNIKAHYLSDNSEYELAYLDGAFTLVLRDVNHPSIIIWSLANETCYDRKHKTMHKSTKQLDHITMVHYEGDLKALSADIFSFMYPTFKIMERWRNNHTDENGKFEKPFDFV</sequence>
<dbReference type="PANTHER" id="PTHR46323:SF2">
    <property type="entry name" value="BETA-GALACTOSIDASE"/>
    <property type="match status" value="1"/>
</dbReference>
<dbReference type="EC" id="3.2.1.23" evidence="2"/>
<evidence type="ECO:0000313" key="6">
    <source>
        <dbReference type="EMBL" id="QGN15743.1"/>
    </source>
</evidence>
<feature type="domain" description="Glycoside hydrolase family 2 catalytic" evidence="5">
    <location>
        <begin position="7"/>
        <end position="156"/>
    </location>
</feature>
<organism evidence="6 7">
    <name type="scientific">Kluyveromyces marxianus</name>
    <name type="common">Yeast</name>
    <name type="synonym">Candida kefyr</name>
    <dbReference type="NCBI Taxonomy" id="4911"/>
    <lineage>
        <taxon>Eukaryota</taxon>
        <taxon>Fungi</taxon>
        <taxon>Dikarya</taxon>
        <taxon>Ascomycota</taxon>
        <taxon>Saccharomycotina</taxon>
        <taxon>Saccharomycetes</taxon>
        <taxon>Saccharomycetales</taxon>
        <taxon>Saccharomycetaceae</taxon>
        <taxon>Kluyveromyces</taxon>
    </lineage>
</organism>
<dbReference type="InterPro" id="IPR017853">
    <property type="entry name" value="GH"/>
</dbReference>